<feature type="transmembrane region" description="Helical" evidence="8">
    <location>
        <begin position="176"/>
        <end position="194"/>
    </location>
</feature>
<evidence type="ECO:0000256" key="8">
    <source>
        <dbReference type="SAM" id="Phobius"/>
    </source>
</evidence>
<comment type="subcellular location">
    <subcellularLocation>
        <location evidence="1">Cell membrane</location>
        <topology evidence="1">Multi-pass membrane protein</topology>
    </subcellularLocation>
</comment>
<dbReference type="InterPro" id="IPR050297">
    <property type="entry name" value="LipidA_mod_glycosyltrf_83"/>
</dbReference>
<feature type="transmembrane region" description="Helical" evidence="8">
    <location>
        <begin position="201"/>
        <end position="219"/>
    </location>
</feature>
<dbReference type="RefSeq" id="WP_170111340.1">
    <property type="nucleotide sequence ID" value="NZ_OY782574.1"/>
</dbReference>
<feature type="transmembrane region" description="Helical" evidence="8">
    <location>
        <begin position="401"/>
        <end position="420"/>
    </location>
</feature>
<feature type="transmembrane region" description="Helical" evidence="8">
    <location>
        <begin position="253"/>
        <end position="275"/>
    </location>
</feature>
<evidence type="ECO:0000313" key="10">
    <source>
        <dbReference type="EMBL" id="PTN08740.1"/>
    </source>
</evidence>
<keyword evidence="3" id="KW-0328">Glycosyltransferase</keyword>
<evidence type="ECO:0000256" key="4">
    <source>
        <dbReference type="ARBA" id="ARBA00022679"/>
    </source>
</evidence>
<dbReference type="Pfam" id="PF13231">
    <property type="entry name" value="PMT_2"/>
    <property type="match status" value="1"/>
</dbReference>
<reference evidence="10 11" key="1">
    <citation type="submission" date="2018-04" db="EMBL/GenBank/DDBJ databases">
        <title>Genomic Encyclopedia of Archaeal and Bacterial Type Strains, Phase II (KMG-II): from individual species to whole genera.</title>
        <authorList>
            <person name="Goeker M."/>
        </authorList>
    </citation>
    <scope>NUCLEOTIDE SEQUENCE [LARGE SCALE GENOMIC DNA]</scope>
    <source>
        <strain evidence="10 11">DSM 28823</strain>
    </source>
</reference>
<evidence type="ECO:0000256" key="5">
    <source>
        <dbReference type="ARBA" id="ARBA00022692"/>
    </source>
</evidence>
<dbReference type="GO" id="GO:0005886">
    <property type="term" value="C:plasma membrane"/>
    <property type="evidence" value="ECO:0007669"/>
    <property type="project" value="UniProtKB-SubCell"/>
</dbReference>
<dbReference type="GO" id="GO:0010041">
    <property type="term" value="P:response to iron(III) ion"/>
    <property type="evidence" value="ECO:0007669"/>
    <property type="project" value="TreeGrafter"/>
</dbReference>
<feature type="transmembrane region" description="Helical" evidence="8">
    <location>
        <begin position="345"/>
        <end position="362"/>
    </location>
</feature>
<protein>
    <submittedName>
        <fullName evidence="10">4-amino-4-deoxy-L-arabinose transferase-like glycosyltransferase</fullName>
    </submittedName>
</protein>
<keyword evidence="2" id="KW-1003">Cell membrane</keyword>
<gene>
    <name evidence="10" type="ORF">C8N47_107100</name>
</gene>
<keyword evidence="11" id="KW-1185">Reference proteome</keyword>
<dbReference type="GO" id="GO:0016763">
    <property type="term" value="F:pentosyltransferase activity"/>
    <property type="evidence" value="ECO:0007669"/>
    <property type="project" value="TreeGrafter"/>
</dbReference>
<feature type="transmembrane region" description="Helical" evidence="8">
    <location>
        <begin position="374"/>
        <end position="392"/>
    </location>
</feature>
<feature type="transmembrane region" description="Helical" evidence="8">
    <location>
        <begin position="82"/>
        <end position="100"/>
    </location>
</feature>
<evidence type="ECO:0000256" key="2">
    <source>
        <dbReference type="ARBA" id="ARBA00022475"/>
    </source>
</evidence>
<evidence type="ECO:0000259" key="9">
    <source>
        <dbReference type="Pfam" id="PF13231"/>
    </source>
</evidence>
<dbReference type="GO" id="GO:0009103">
    <property type="term" value="P:lipopolysaccharide biosynthetic process"/>
    <property type="evidence" value="ECO:0007669"/>
    <property type="project" value="UniProtKB-ARBA"/>
</dbReference>
<feature type="transmembrane region" description="Helical" evidence="8">
    <location>
        <begin position="316"/>
        <end position="333"/>
    </location>
</feature>
<dbReference type="Proteomes" id="UP000243525">
    <property type="component" value="Unassembled WGS sequence"/>
</dbReference>
<keyword evidence="4 10" id="KW-0808">Transferase</keyword>
<evidence type="ECO:0000256" key="3">
    <source>
        <dbReference type="ARBA" id="ARBA00022676"/>
    </source>
</evidence>
<name>A0A2T5C222_9BACT</name>
<dbReference type="AlphaFoldDB" id="A0A2T5C222"/>
<dbReference type="PANTHER" id="PTHR33908">
    <property type="entry name" value="MANNOSYLTRANSFERASE YKCB-RELATED"/>
    <property type="match status" value="1"/>
</dbReference>
<keyword evidence="7 8" id="KW-0472">Membrane</keyword>
<proteinExistence type="predicted"/>
<feature type="transmembrane region" description="Helical" evidence="8">
    <location>
        <begin position="107"/>
        <end position="127"/>
    </location>
</feature>
<evidence type="ECO:0000256" key="7">
    <source>
        <dbReference type="ARBA" id="ARBA00023136"/>
    </source>
</evidence>
<organism evidence="10 11">
    <name type="scientific">Mangrovibacterium marinum</name>
    <dbReference type="NCBI Taxonomy" id="1639118"/>
    <lineage>
        <taxon>Bacteria</taxon>
        <taxon>Pseudomonadati</taxon>
        <taxon>Bacteroidota</taxon>
        <taxon>Bacteroidia</taxon>
        <taxon>Marinilabiliales</taxon>
        <taxon>Prolixibacteraceae</taxon>
        <taxon>Mangrovibacterium</taxon>
    </lineage>
</organism>
<feature type="transmembrane region" description="Helical" evidence="8">
    <location>
        <begin position="133"/>
        <end position="149"/>
    </location>
</feature>
<sequence>MKYFFLIGLFSVVLFFSFLGGTSVFQVAEARNAECAREMMENNELIVPTFNGELRTDKPALEYYGMMAGYYLFGVNERGARFFSALCGLLVVLATFWIARRHWGEKAAWWSALTLLASMHVIVQFRLATPDPYLILFHTLSIYFFYEGWLSRQWKWYVMMYVALGLGIFAKGPVGLLLPGFTFLLFMLFTKTLTWKRLMELKPWWGIFIVLLVAAPWYYAVAVKTGGAWTKAFFLEHNLNRFDAGLEGHRGSFLLPFLFLLAGLLPFSAFIFRALKGVWTQRKTNPLLLLAGLSALVVAVFYALSQTKLINYTSPAYPFLSLAIGYFVAGLPADRESLRKSRIETYAMVVLSLMLPVGVYFFVANTAPLQRVGWISWFLLLLPLGAISALVVRKASVNKSLTAIALAFMATTLIIFWKPLQVIDDQSPIQKYRALVHVHPEVVAYKDFDHGFAFYAQRRIPVFQTEQELEDYLTVHTDVLVLTRARDLTYMSAVPNLSCIGIDHDLFSRHSTGIYHQCPTHSE</sequence>
<keyword evidence="5 8" id="KW-0812">Transmembrane</keyword>
<feature type="transmembrane region" description="Helical" evidence="8">
    <location>
        <begin position="287"/>
        <end position="304"/>
    </location>
</feature>
<dbReference type="InterPro" id="IPR038731">
    <property type="entry name" value="RgtA/B/C-like"/>
</dbReference>
<feature type="domain" description="Glycosyltransferase RgtA/B/C/D-like" evidence="9">
    <location>
        <begin position="57"/>
        <end position="219"/>
    </location>
</feature>
<accession>A0A2T5C222</accession>
<dbReference type="EMBL" id="QAAD01000007">
    <property type="protein sequence ID" value="PTN08740.1"/>
    <property type="molecule type" value="Genomic_DNA"/>
</dbReference>
<evidence type="ECO:0000256" key="6">
    <source>
        <dbReference type="ARBA" id="ARBA00022989"/>
    </source>
</evidence>
<keyword evidence="6 8" id="KW-1133">Transmembrane helix</keyword>
<dbReference type="PANTHER" id="PTHR33908:SF3">
    <property type="entry name" value="UNDECAPRENYL PHOSPHATE-ALPHA-4-AMINO-4-DEOXY-L-ARABINOSE ARABINOSYL TRANSFERASE"/>
    <property type="match status" value="1"/>
</dbReference>
<comment type="caution">
    <text evidence="10">The sequence shown here is derived from an EMBL/GenBank/DDBJ whole genome shotgun (WGS) entry which is preliminary data.</text>
</comment>
<evidence type="ECO:0000256" key="1">
    <source>
        <dbReference type="ARBA" id="ARBA00004651"/>
    </source>
</evidence>
<evidence type="ECO:0000313" key="11">
    <source>
        <dbReference type="Proteomes" id="UP000243525"/>
    </source>
</evidence>